<dbReference type="Pfam" id="PF20120">
    <property type="entry name" value="DUF6510"/>
    <property type="match status" value="1"/>
</dbReference>
<protein>
    <submittedName>
        <fullName evidence="1">Uncharacterized protein</fullName>
    </submittedName>
</protein>
<accession>A0A3N2C801</accession>
<sequence>MTSHLDGNVLAGTLSELTGSDPSGTMSQCLGCRDVSPLAAELVFGTPDAWVVRCRHCDDVLLVVLHHEETTRVTLDGVRWWTDLG</sequence>
<evidence type="ECO:0000313" key="1">
    <source>
        <dbReference type="EMBL" id="ROR83570.1"/>
    </source>
</evidence>
<dbReference type="EMBL" id="RKHL01000001">
    <property type="protein sequence ID" value="ROR83570.1"/>
    <property type="molecule type" value="Genomic_DNA"/>
</dbReference>
<comment type="caution">
    <text evidence="1">The sequence shown here is derived from an EMBL/GenBank/DDBJ whole genome shotgun (WGS) entry which is preliminary data.</text>
</comment>
<dbReference type="Proteomes" id="UP000266915">
    <property type="component" value="Unassembled WGS sequence"/>
</dbReference>
<name>A0A3N2C801_9MICO</name>
<proteinExistence type="predicted"/>
<dbReference type="AlphaFoldDB" id="A0A3N2C801"/>
<gene>
    <name evidence="1" type="ORF">EDD42_3683</name>
</gene>
<dbReference type="InterPro" id="IPR045423">
    <property type="entry name" value="DUF6510"/>
</dbReference>
<dbReference type="RefSeq" id="WP_085511380.1">
    <property type="nucleotide sequence ID" value="NZ_FXAP01000002.1"/>
</dbReference>
<organism evidence="1 2">
    <name type="scientific">Plantibacter flavus</name>
    <dbReference type="NCBI Taxonomy" id="150123"/>
    <lineage>
        <taxon>Bacteria</taxon>
        <taxon>Bacillati</taxon>
        <taxon>Actinomycetota</taxon>
        <taxon>Actinomycetes</taxon>
        <taxon>Micrococcales</taxon>
        <taxon>Microbacteriaceae</taxon>
        <taxon>Plantibacter</taxon>
    </lineage>
</organism>
<evidence type="ECO:0000313" key="2">
    <source>
        <dbReference type="Proteomes" id="UP000266915"/>
    </source>
</evidence>
<reference evidence="1 2" key="1">
    <citation type="submission" date="2018-11" db="EMBL/GenBank/DDBJ databases">
        <title>Sequencing the genomes of 1000 actinobacteria strains.</title>
        <authorList>
            <person name="Klenk H.-P."/>
        </authorList>
    </citation>
    <scope>NUCLEOTIDE SEQUENCE [LARGE SCALE GENOMIC DNA]</scope>
    <source>
        <strain evidence="1 2">DSM 14012</strain>
    </source>
</reference>
<keyword evidence="2" id="KW-1185">Reference proteome</keyword>